<accession>A0A1G4MFU7</accession>
<reference evidence="10" key="1">
    <citation type="submission" date="2016-03" db="EMBL/GenBank/DDBJ databases">
        <authorList>
            <person name="Devillers H."/>
        </authorList>
    </citation>
    <scope>NUCLEOTIDE SEQUENCE [LARGE SCALE GENOMIC DNA]</scope>
</reference>
<dbReference type="EMBL" id="LT598490">
    <property type="protein sequence ID" value="SCW02735.1"/>
    <property type="molecule type" value="Genomic_DNA"/>
</dbReference>
<keyword evidence="2" id="KW-0507">mRNA processing</keyword>
<evidence type="ECO:0000256" key="2">
    <source>
        <dbReference type="ARBA" id="ARBA00022664"/>
    </source>
</evidence>
<comment type="subcellular location">
    <subcellularLocation>
        <location evidence="1">Nucleus</location>
    </subcellularLocation>
</comment>
<dbReference type="Proteomes" id="UP000190831">
    <property type="component" value="Chromosome F"/>
</dbReference>
<keyword evidence="4" id="KW-0539">Nucleus</keyword>
<feature type="domain" description="Small nuclear ribonucleoprotein Prp3 C-terminal" evidence="7">
    <location>
        <begin position="361"/>
        <end position="482"/>
    </location>
</feature>
<dbReference type="STRING" id="4955.A0A1G4MFU7"/>
<evidence type="ECO:0000256" key="5">
    <source>
        <dbReference type="SAM" id="Coils"/>
    </source>
</evidence>
<dbReference type="OrthoDB" id="10264544at2759"/>
<feature type="coiled-coil region" evidence="5">
    <location>
        <begin position="134"/>
        <end position="166"/>
    </location>
</feature>
<gene>
    <name evidence="9" type="ORF">LAFE_0F13124G</name>
</gene>
<dbReference type="Pfam" id="PF06544">
    <property type="entry name" value="Prp3_C"/>
    <property type="match status" value="1"/>
</dbReference>
<feature type="region of interest" description="Disordered" evidence="6">
    <location>
        <begin position="38"/>
        <end position="77"/>
    </location>
</feature>
<dbReference type="CDD" id="cd24162">
    <property type="entry name" value="Prp3_C"/>
    <property type="match status" value="1"/>
</dbReference>
<dbReference type="Pfam" id="PF08572">
    <property type="entry name" value="PRP3"/>
    <property type="match status" value="1"/>
</dbReference>
<dbReference type="GO" id="GO:0046540">
    <property type="term" value="C:U4/U6 x U5 tri-snRNP complex"/>
    <property type="evidence" value="ECO:0007669"/>
    <property type="project" value="InterPro"/>
</dbReference>
<keyword evidence="3" id="KW-0508">mRNA splicing</keyword>
<dbReference type="InterPro" id="IPR027104">
    <property type="entry name" value="Prp3"/>
</dbReference>
<dbReference type="InterPro" id="IPR010541">
    <property type="entry name" value="Prp3_C"/>
</dbReference>
<evidence type="ECO:0000256" key="1">
    <source>
        <dbReference type="ARBA" id="ARBA00004123"/>
    </source>
</evidence>
<evidence type="ECO:0000256" key="3">
    <source>
        <dbReference type="ARBA" id="ARBA00023187"/>
    </source>
</evidence>
<feature type="domain" description="Pre-mRNA-splicing factor 3" evidence="8">
    <location>
        <begin position="115"/>
        <end position="339"/>
    </location>
</feature>
<dbReference type="OMA" id="CVMHPRF"/>
<keyword evidence="5" id="KW-0175">Coiled coil</keyword>
<evidence type="ECO:0000256" key="4">
    <source>
        <dbReference type="ARBA" id="ARBA00023242"/>
    </source>
</evidence>
<evidence type="ECO:0000313" key="9">
    <source>
        <dbReference type="EMBL" id="SCW02735.1"/>
    </source>
</evidence>
<dbReference type="InterPro" id="IPR013881">
    <property type="entry name" value="Pre-mRNA_splic_Prp3_dom"/>
</dbReference>
<evidence type="ECO:0000259" key="8">
    <source>
        <dbReference type="Pfam" id="PF08572"/>
    </source>
</evidence>
<dbReference type="AlphaFoldDB" id="A0A1G4MFU7"/>
<sequence>MIFFNNHFSLKSGLSYSLSTLLRFLSYRKLSTRIIEKVKRKPSKRNMSGGRNQKRRINSDGPSMSEDDPRSSTKRAHGLNMDIHPALRSSNLNLIGHRGNPYLLGEESNSKEPSSYVYKRYARGLKFHEPGEIASRIEEERTKAAKEEQEKEKEAHIRREKVLRGELPDESIGEEKYLYHEIPDMEWWDTSFIKDPDTWTIAEKYSKTYNDDEDDSDDSDDEDDLKNGIERPSIRYIQHPVPYLPNRNESLQTRIYLTKKEQKKIRRNNRKLLREEHEQKIKLGLEEKPTPKVKLSNMMSVYQNNENITDPTSWERTVKKQVEERYQHHIEENTKRHLEAVKRKHEEQATKKEVPSQFCCRVFRFSSLRNPKVRYKLATNSRQLALRGICVHVNGGPGILVVIGTEKACRFYERLVLKRIRWNENFHDKTTNEEVDNSQAQVEMSWEGYLRETKFRGWFMKQCASDEEMRALLREFDAESFLN</sequence>
<evidence type="ECO:0000256" key="6">
    <source>
        <dbReference type="SAM" id="MobiDB-lite"/>
    </source>
</evidence>
<dbReference type="PANTHER" id="PTHR14212:SF0">
    <property type="entry name" value="U4_U6 SMALL NUCLEAR RIBONUCLEOPROTEIN PRP3"/>
    <property type="match status" value="1"/>
</dbReference>
<evidence type="ECO:0000313" key="10">
    <source>
        <dbReference type="Proteomes" id="UP000190831"/>
    </source>
</evidence>
<name>A0A1G4MFU7_LACFM</name>
<keyword evidence="10" id="KW-1185">Reference proteome</keyword>
<feature type="region of interest" description="Disordered" evidence="6">
    <location>
        <begin position="209"/>
        <end position="232"/>
    </location>
</feature>
<protein>
    <submittedName>
        <fullName evidence="9">LAFE_0F13124g1_1</fullName>
    </submittedName>
</protein>
<evidence type="ECO:0000259" key="7">
    <source>
        <dbReference type="Pfam" id="PF06544"/>
    </source>
</evidence>
<proteinExistence type="predicted"/>
<feature type="compositionally biased region" description="Acidic residues" evidence="6">
    <location>
        <begin position="211"/>
        <end position="224"/>
    </location>
</feature>
<dbReference type="PANTHER" id="PTHR14212">
    <property type="entry name" value="U4/U6-ASSOCIATED RNA SPLICING FACTOR-RELATED"/>
    <property type="match status" value="1"/>
</dbReference>
<organism evidence="9 10">
    <name type="scientific">Lachancea fermentati</name>
    <name type="common">Zygosaccharomyces fermentati</name>
    <dbReference type="NCBI Taxonomy" id="4955"/>
    <lineage>
        <taxon>Eukaryota</taxon>
        <taxon>Fungi</taxon>
        <taxon>Dikarya</taxon>
        <taxon>Ascomycota</taxon>
        <taxon>Saccharomycotina</taxon>
        <taxon>Saccharomycetes</taxon>
        <taxon>Saccharomycetales</taxon>
        <taxon>Saccharomycetaceae</taxon>
        <taxon>Lachancea</taxon>
    </lineage>
</organism>
<dbReference type="GO" id="GO:0000398">
    <property type="term" value="P:mRNA splicing, via spliceosome"/>
    <property type="evidence" value="ECO:0007669"/>
    <property type="project" value="InterPro"/>
</dbReference>